<keyword evidence="2 4" id="KW-0378">Hydrolase</keyword>
<dbReference type="InterPro" id="IPR013148">
    <property type="entry name" value="Glyco_hydro_32_N"/>
</dbReference>
<keyword evidence="5" id="KW-0732">Signal</keyword>
<dbReference type="PANTHER" id="PTHR42800">
    <property type="entry name" value="EXOINULINASE INUD (AFU_ORTHOLOGUE AFUA_5G00480)"/>
    <property type="match status" value="1"/>
</dbReference>
<dbReference type="InterPro" id="IPR001362">
    <property type="entry name" value="Glyco_hydro_32"/>
</dbReference>
<accession>A0A7J5TZJ5</accession>
<dbReference type="InterPro" id="IPR018053">
    <property type="entry name" value="Glyco_hydro_32_AS"/>
</dbReference>
<protein>
    <submittedName>
        <fullName evidence="8">Glycoside hydrolase family 32 protein</fullName>
    </submittedName>
</protein>
<dbReference type="SMART" id="SM00640">
    <property type="entry name" value="Glyco_32"/>
    <property type="match status" value="1"/>
</dbReference>
<reference evidence="8 9" key="1">
    <citation type="submission" date="2019-10" db="EMBL/GenBank/DDBJ databases">
        <title>Rudanella paleaurantiibacter sp. nov., isolated from sludge.</title>
        <authorList>
            <person name="Xu S.Q."/>
        </authorList>
    </citation>
    <scope>NUCLEOTIDE SEQUENCE [LARGE SCALE GENOMIC DNA]</scope>
    <source>
        <strain evidence="8 9">HX-22-17</strain>
    </source>
</reference>
<sequence>MQKLLACLAILASLSAPAWAQTSAPTEPHRPRFHFSPKAHWMNDPNGMVYHKGVYHLFFQYYPDGTTWGPMHWGHATSADMLHWREEAIALYPDSLGYIFSGSAVVDVNNTSGFGRNGQVPLVAIFTHHNPKLEKAKSEKFQYQSLAYSLDDGKTWTKYTGNPVLPNPGIVDFRDPKVRWYEPAKQWIMTLATKDRVTFYTSPDLKNWTKASEFGRDLGAHGGVWECPDLFPLQHKGKTVWVLLVSINPGGPNGGSATQYFLGDFDGKTFKPYNKASQWMDFGPDNYAGVTFANTGNRTVLMGWMSNWQYAQQVPTDPWRSATTVPRELSIREVGNELYLASNPVAELNTLAAKPTTLNSVSVKGQYDLTPTVGKLTGPFRLTFTASATEDVSVVLTNDAGNELVIGYDKTANAYFIDRSRSGKTSFEKGFGKRNTAPRLATDKTLTMTLLVDVASVELFADNGLSVLTSNFFPEGDMSRISLRSASGATVKKLTYATLTSTLP</sequence>
<keyword evidence="3 4" id="KW-0326">Glycosidase</keyword>
<dbReference type="GO" id="GO:0005737">
    <property type="term" value="C:cytoplasm"/>
    <property type="evidence" value="ECO:0007669"/>
    <property type="project" value="TreeGrafter"/>
</dbReference>
<dbReference type="Gene3D" id="2.60.120.560">
    <property type="entry name" value="Exo-inulinase, domain 1"/>
    <property type="match status" value="1"/>
</dbReference>
<dbReference type="RefSeq" id="WP_152124529.1">
    <property type="nucleotide sequence ID" value="NZ_WELI01000004.1"/>
</dbReference>
<dbReference type="SUPFAM" id="SSF75005">
    <property type="entry name" value="Arabinanase/levansucrase/invertase"/>
    <property type="match status" value="1"/>
</dbReference>
<comment type="caution">
    <text evidence="8">The sequence shown here is derived from an EMBL/GenBank/DDBJ whole genome shotgun (WGS) entry which is preliminary data.</text>
</comment>
<dbReference type="PANTHER" id="PTHR42800:SF1">
    <property type="entry name" value="EXOINULINASE INUD (AFU_ORTHOLOGUE AFUA_5G00480)"/>
    <property type="match status" value="1"/>
</dbReference>
<keyword evidence="9" id="KW-1185">Reference proteome</keyword>
<evidence type="ECO:0000256" key="4">
    <source>
        <dbReference type="RuleBase" id="RU362110"/>
    </source>
</evidence>
<dbReference type="InterPro" id="IPR013320">
    <property type="entry name" value="ConA-like_dom_sf"/>
</dbReference>
<organism evidence="8 9">
    <name type="scientific">Rudanella paleaurantiibacter</name>
    <dbReference type="NCBI Taxonomy" id="2614655"/>
    <lineage>
        <taxon>Bacteria</taxon>
        <taxon>Pseudomonadati</taxon>
        <taxon>Bacteroidota</taxon>
        <taxon>Cytophagia</taxon>
        <taxon>Cytophagales</taxon>
        <taxon>Cytophagaceae</taxon>
        <taxon>Rudanella</taxon>
    </lineage>
</organism>
<dbReference type="GO" id="GO:0004575">
    <property type="term" value="F:sucrose alpha-glucosidase activity"/>
    <property type="evidence" value="ECO:0007669"/>
    <property type="project" value="TreeGrafter"/>
</dbReference>
<evidence type="ECO:0000259" key="6">
    <source>
        <dbReference type="Pfam" id="PF00251"/>
    </source>
</evidence>
<dbReference type="InterPro" id="IPR023296">
    <property type="entry name" value="Glyco_hydro_beta-prop_sf"/>
</dbReference>
<dbReference type="Pfam" id="PF08244">
    <property type="entry name" value="Glyco_hydro_32C"/>
    <property type="match status" value="1"/>
</dbReference>
<dbReference type="PROSITE" id="PS00609">
    <property type="entry name" value="GLYCOSYL_HYDROL_F32"/>
    <property type="match status" value="1"/>
</dbReference>
<evidence type="ECO:0000256" key="2">
    <source>
        <dbReference type="ARBA" id="ARBA00022801"/>
    </source>
</evidence>
<dbReference type="GO" id="GO:0005987">
    <property type="term" value="P:sucrose catabolic process"/>
    <property type="evidence" value="ECO:0007669"/>
    <property type="project" value="TreeGrafter"/>
</dbReference>
<feature type="chain" id="PRO_5029554296" evidence="5">
    <location>
        <begin position="21"/>
        <end position="504"/>
    </location>
</feature>
<comment type="similarity">
    <text evidence="1 4">Belongs to the glycosyl hydrolase 32 family.</text>
</comment>
<evidence type="ECO:0000313" key="9">
    <source>
        <dbReference type="Proteomes" id="UP000488299"/>
    </source>
</evidence>
<gene>
    <name evidence="8" type="ORF">F5984_12060</name>
</gene>
<feature type="domain" description="Glycosyl hydrolase family 32 N-terminal" evidence="6">
    <location>
        <begin position="34"/>
        <end position="339"/>
    </location>
</feature>
<dbReference type="Gene3D" id="2.115.10.20">
    <property type="entry name" value="Glycosyl hydrolase domain, family 43"/>
    <property type="match status" value="1"/>
</dbReference>
<evidence type="ECO:0000256" key="5">
    <source>
        <dbReference type="SAM" id="SignalP"/>
    </source>
</evidence>
<dbReference type="SUPFAM" id="SSF49899">
    <property type="entry name" value="Concanavalin A-like lectins/glucanases"/>
    <property type="match status" value="1"/>
</dbReference>
<dbReference type="Pfam" id="PF00251">
    <property type="entry name" value="Glyco_hydro_32N"/>
    <property type="match status" value="1"/>
</dbReference>
<feature type="domain" description="Glycosyl hydrolase family 32 C-terminal" evidence="7">
    <location>
        <begin position="379"/>
        <end position="496"/>
    </location>
</feature>
<dbReference type="EMBL" id="WELI01000004">
    <property type="protein sequence ID" value="KAB7730870.1"/>
    <property type="molecule type" value="Genomic_DNA"/>
</dbReference>
<dbReference type="Proteomes" id="UP000488299">
    <property type="component" value="Unassembled WGS sequence"/>
</dbReference>
<name>A0A7J5TZJ5_9BACT</name>
<dbReference type="AlphaFoldDB" id="A0A7J5TZJ5"/>
<feature type="signal peptide" evidence="5">
    <location>
        <begin position="1"/>
        <end position="20"/>
    </location>
</feature>
<evidence type="ECO:0000313" key="8">
    <source>
        <dbReference type="EMBL" id="KAB7730870.1"/>
    </source>
</evidence>
<evidence type="ECO:0000256" key="3">
    <source>
        <dbReference type="ARBA" id="ARBA00023295"/>
    </source>
</evidence>
<proteinExistence type="inferred from homology"/>
<evidence type="ECO:0000256" key="1">
    <source>
        <dbReference type="ARBA" id="ARBA00009902"/>
    </source>
</evidence>
<dbReference type="InterPro" id="IPR013189">
    <property type="entry name" value="Glyco_hydro_32_C"/>
</dbReference>
<dbReference type="CDD" id="cd18622">
    <property type="entry name" value="GH32_Inu-like"/>
    <property type="match status" value="1"/>
</dbReference>
<evidence type="ECO:0000259" key="7">
    <source>
        <dbReference type="Pfam" id="PF08244"/>
    </source>
</evidence>